<evidence type="ECO:0000256" key="8">
    <source>
        <dbReference type="ARBA" id="ARBA00022575"/>
    </source>
</evidence>
<organism evidence="27 28">
    <name type="scientific">Massilia eurypsychrophila</name>
    <dbReference type="NCBI Taxonomy" id="1485217"/>
    <lineage>
        <taxon>Bacteria</taxon>
        <taxon>Pseudomonadati</taxon>
        <taxon>Pseudomonadota</taxon>
        <taxon>Betaproteobacteria</taxon>
        <taxon>Burkholderiales</taxon>
        <taxon>Oxalobacteraceae</taxon>
        <taxon>Telluria group</taxon>
        <taxon>Massilia</taxon>
    </lineage>
</organism>
<gene>
    <name evidence="27" type="ORF">CR105_03215</name>
</gene>
<dbReference type="RefSeq" id="WP_099787005.1">
    <property type="nucleotide sequence ID" value="NZ_JBHLYV010000001.1"/>
</dbReference>
<evidence type="ECO:0000256" key="11">
    <source>
        <dbReference type="ARBA" id="ARBA00022630"/>
    </source>
</evidence>
<dbReference type="Proteomes" id="UP000230390">
    <property type="component" value="Unassembled WGS sequence"/>
</dbReference>
<evidence type="ECO:0000256" key="12">
    <source>
        <dbReference type="ARBA" id="ARBA00022723"/>
    </source>
</evidence>
<evidence type="ECO:0000256" key="17">
    <source>
        <dbReference type="ARBA" id="ARBA00023027"/>
    </source>
</evidence>
<keyword evidence="13" id="KW-0274">FAD</keyword>
<evidence type="ECO:0000256" key="4">
    <source>
        <dbReference type="ARBA" id="ARBA00008414"/>
    </source>
</evidence>
<keyword evidence="9 24" id="KW-0349">Heme</keyword>
<dbReference type="Pfam" id="PF00042">
    <property type="entry name" value="Globin"/>
    <property type="match status" value="1"/>
</dbReference>
<dbReference type="InterPro" id="IPR001709">
    <property type="entry name" value="Flavoprot_Pyr_Nucl_cyt_Rdtase"/>
</dbReference>
<dbReference type="SUPFAM" id="SSF46458">
    <property type="entry name" value="Globin-like"/>
    <property type="match status" value="1"/>
</dbReference>
<dbReference type="PANTHER" id="PTHR43396:SF3">
    <property type="entry name" value="FLAVOHEMOPROTEIN"/>
    <property type="match status" value="1"/>
</dbReference>
<dbReference type="PRINTS" id="PR00410">
    <property type="entry name" value="PHEHYDRXLASE"/>
</dbReference>
<evidence type="ECO:0000256" key="22">
    <source>
        <dbReference type="ARBA" id="ARBA00048649"/>
    </source>
</evidence>
<dbReference type="Pfam" id="PF00175">
    <property type="entry name" value="NAD_binding_1"/>
    <property type="match status" value="1"/>
</dbReference>
<dbReference type="NCBIfam" id="NF009805">
    <property type="entry name" value="PRK13289.1"/>
    <property type="match status" value="1"/>
</dbReference>
<dbReference type="InterPro" id="IPR000971">
    <property type="entry name" value="Globin"/>
</dbReference>
<comment type="similarity">
    <text evidence="4">Belongs to the globin family. Two-domain flavohemoproteins subfamily.</text>
</comment>
<evidence type="ECO:0000313" key="28">
    <source>
        <dbReference type="Proteomes" id="UP000230390"/>
    </source>
</evidence>
<evidence type="ECO:0000256" key="21">
    <source>
        <dbReference type="ARBA" id="ARBA00033187"/>
    </source>
</evidence>
<dbReference type="FunFam" id="1.10.490.10:FF:000003">
    <property type="entry name" value="Flavohemoprotein"/>
    <property type="match status" value="1"/>
</dbReference>
<dbReference type="InterPro" id="IPR017938">
    <property type="entry name" value="Riboflavin_synthase-like_b-brl"/>
</dbReference>
<dbReference type="PROSITE" id="PS01033">
    <property type="entry name" value="GLOBIN"/>
    <property type="match status" value="1"/>
</dbReference>
<accession>A0A2G8TJ85</accession>
<keyword evidence="12" id="KW-0479">Metal-binding</keyword>
<dbReference type="GO" id="GO:0071949">
    <property type="term" value="F:FAD binding"/>
    <property type="evidence" value="ECO:0007669"/>
    <property type="project" value="TreeGrafter"/>
</dbReference>
<dbReference type="SUPFAM" id="SSF63380">
    <property type="entry name" value="Riboflavin synthase domain-like"/>
    <property type="match status" value="1"/>
</dbReference>
<comment type="catalytic activity">
    <reaction evidence="22">
        <text>2 nitric oxide + NADH + 2 O2 = 2 nitrate + NAD(+) + H(+)</text>
        <dbReference type="Rhea" id="RHEA:19469"/>
        <dbReference type="ChEBI" id="CHEBI:15378"/>
        <dbReference type="ChEBI" id="CHEBI:15379"/>
        <dbReference type="ChEBI" id="CHEBI:16480"/>
        <dbReference type="ChEBI" id="CHEBI:17632"/>
        <dbReference type="ChEBI" id="CHEBI:57540"/>
        <dbReference type="ChEBI" id="CHEBI:57945"/>
        <dbReference type="EC" id="1.14.12.17"/>
    </reaction>
</comment>
<comment type="similarity">
    <text evidence="3">In the C-terminal section; belongs to the flavoprotein pyridine nucleotide cytochrome reductase family.</text>
</comment>
<dbReference type="EC" id="1.14.12.17" evidence="5"/>
<dbReference type="Pfam" id="PF00970">
    <property type="entry name" value="FAD_binding_6"/>
    <property type="match status" value="1"/>
</dbReference>
<dbReference type="Gene3D" id="2.40.30.10">
    <property type="entry name" value="Translation factors"/>
    <property type="match status" value="1"/>
</dbReference>
<dbReference type="CDD" id="cd08922">
    <property type="entry name" value="FHb-globin"/>
    <property type="match status" value="1"/>
</dbReference>
<feature type="domain" description="FAD-binding FR-type" evidence="26">
    <location>
        <begin position="149"/>
        <end position="259"/>
    </location>
</feature>
<dbReference type="CDD" id="cd06184">
    <property type="entry name" value="flavohem_like_fad_nad_binding"/>
    <property type="match status" value="1"/>
</dbReference>
<evidence type="ECO:0000256" key="1">
    <source>
        <dbReference type="ARBA" id="ARBA00001970"/>
    </source>
</evidence>
<name>A0A2G8TJ85_9BURK</name>
<evidence type="ECO:0000256" key="19">
    <source>
        <dbReference type="ARBA" id="ARBA00030024"/>
    </source>
</evidence>
<comment type="cofactor">
    <cofactor evidence="2">
        <name>FAD</name>
        <dbReference type="ChEBI" id="CHEBI:57692"/>
    </cofactor>
</comment>
<dbReference type="SUPFAM" id="SSF52343">
    <property type="entry name" value="Ferredoxin reductase-like, C-terminal NADP-linked domain"/>
    <property type="match status" value="1"/>
</dbReference>
<evidence type="ECO:0000256" key="23">
    <source>
        <dbReference type="ARBA" id="ARBA00049433"/>
    </source>
</evidence>
<keyword evidence="10 24" id="KW-0561">Oxygen transport</keyword>
<dbReference type="GO" id="GO:0046872">
    <property type="term" value="F:metal ion binding"/>
    <property type="evidence" value="ECO:0007669"/>
    <property type="project" value="UniProtKB-KW"/>
</dbReference>
<dbReference type="InterPro" id="IPR008333">
    <property type="entry name" value="Cbr1-like_FAD-bd_dom"/>
</dbReference>
<keyword evidence="17" id="KW-0520">NAD</keyword>
<evidence type="ECO:0000256" key="9">
    <source>
        <dbReference type="ARBA" id="ARBA00022617"/>
    </source>
</evidence>
<comment type="caution">
    <text evidence="27">The sequence shown here is derived from an EMBL/GenBank/DDBJ whole genome shotgun (WGS) entry which is preliminary data.</text>
</comment>
<keyword evidence="16" id="KW-0408">Iron</keyword>
<dbReference type="InterPro" id="IPR039261">
    <property type="entry name" value="FNR_nucleotide-bd"/>
</dbReference>
<dbReference type="GO" id="GO:0008941">
    <property type="term" value="F:nitric oxide dioxygenase NAD(P)H activity"/>
    <property type="evidence" value="ECO:0007669"/>
    <property type="project" value="UniProtKB-EC"/>
</dbReference>
<evidence type="ECO:0000313" key="27">
    <source>
        <dbReference type="EMBL" id="PIL46116.1"/>
    </source>
</evidence>
<keyword evidence="11" id="KW-0285">Flavoprotein</keyword>
<protein>
    <recommendedName>
        <fullName evidence="6">Flavohemoprotein</fullName>
        <ecNumber evidence="5">1.14.12.17</ecNumber>
    </recommendedName>
    <alternativeName>
        <fullName evidence="20">Flavohemoglobin</fullName>
    </alternativeName>
    <alternativeName>
        <fullName evidence="19">Hemoglobin-like protein</fullName>
    </alternativeName>
    <alternativeName>
        <fullName evidence="21">Nitric oxide dioxygenase</fullName>
    </alternativeName>
</protein>
<dbReference type="Gene3D" id="3.40.50.80">
    <property type="entry name" value="Nucleotide-binding domain of ferredoxin-NADP reductase (FNR) module"/>
    <property type="match status" value="1"/>
</dbReference>
<evidence type="ECO:0000256" key="5">
    <source>
        <dbReference type="ARBA" id="ARBA00012229"/>
    </source>
</evidence>
<evidence type="ECO:0000256" key="3">
    <source>
        <dbReference type="ARBA" id="ARBA00006401"/>
    </source>
</evidence>
<keyword evidence="14" id="KW-0521">NADP</keyword>
<keyword evidence="28" id="KW-1185">Reference proteome</keyword>
<evidence type="ECO:0000256" key="10">
    <source>
        <dbReference type="ARBA" id="ARBA00022621"/>
    </source>
</evidence>
<evidence type="ECO:0000256" key="7">
    <source>
        <dbReference type="ARBA" id="ARBA00022448"/>
    </source>
</evidence>
<dbReference type="InterPro" id="IPR012292">
    <property type="entry name" value="Globin/Proto"/>
</dbReference>
<dbReference type="GO" id="GO:0046210">
    <property type="term" value="P:nitric oxide catabolic process"/>
    <property type="evidence" value="ECO:0007669"/>
    <property type="project" value="TreeGrafter"/>
</dbReference>
<evidence type="ECO:0000256" key="18">
    <source>
        <dbReference type="ARBA" id="ARBA00025094"/>
    </source>
</evidence>
<evidence type="ECO:0000256" key="20">
    <source>
        <dbReference type="ARBA" id="ARBA00030929"/>
    </source>
</evidence>
<dbReference type="GO" id="GO:0009636">
    <property type="term" value="P:response to toxic substance"/>
    <property type="evidence" value="ECO:0007669"/>
    <property type="project" value="UniProtKB-KW"/>
</dbReference>
<evidence type="ECO:0000256" key="24">
    <source>
        <dbReference type="RuleBase" id="RU000356"/>
    </source>
</evidence>
<dbReference type="GO" id="GO:0005344">
    <property type="term" value="F:oxygen carrier activity"/>
    <property type="evidence" value="ECO:0007669"/>
    <property type="project" value="UniProtKB-KW"/>
</dbReference>
<dbReference type="OrthoDB" id="9801223at2"/>
<dbReference type="InterPro" id="IPR009050">
    <property type="entry name" value="Globin-like_sf"/>
</dbReference>
<dbReference type="PANTHER" id="PTHR43396">
    <property type="entry name" value="FLAVOHEMOPROTEIN"/>
    <property type="match status" value="1"/>
</dbReference>
<evidence type="ECO:0000256" key="16">
    <source>
        <dbReference type="ARBA" id="ARBA00023004"/>
    </source>
</evidence>
<reference evidence="27 28" key="1">
    <citation type="submission" date="2017-10" db="EMBL/GenBank/DDBJ databases">
        <title>Massilia psychrophilum sp. nov., a novel purple-pigmented bacterium isolated from Tianshan glacier, Xinjiang Municipality, China.</title>
        <authorList>
            <person name="Wang H."/>
        </authorList>
    </citation>
    <scope>NUCLEOTIDE SEQUENCE [LARGE SCALE GENOMIC DNA]</scope>
    <source>
        <strain evidence="27 28">JCM 30074</strain>
    </source>
</reference>
<dbReference type="PROSITE" id="PS51384">
    <property type="entry name" value="FAD_FR"/>
    <property type="match status" value="1"/>
</dbReference>
<comment type="catalytic activity">
    <reaction evidence="23">
        <text>2 nitric oxide + NADPH + 2 O2 = 2 nitrate + NADP(+) + H(+)</text>
        <dbReference type="Rhea" id="RHEA:19465"/>
        <dbReference type="ChEBI" id="CHEBI:15378"/>
        <dbReference type="ChEBI" id="CHEBI:15379"/>
        <dbReference type="ChEBI" id="CHEBI:16480"/>
        <dbReference type="ChEBI" id="CHEBI:17632"/>
        <dbReference type="ChEBI" id="CHEBI:57783"/>
        <dbReference type="ChEBI" id="CHEBI:58349"/>
        <dbReference type="EC" id="1.14.12.17"/>
    </reaction>
</comment>
<dbReference type="FunFam" id="2.40.30.10:FF:000034">
    <property type="entry name" value="Flavohemoprotein"/>
    <property type="match status" value="1"/>
</dbReference>
<dbReference type="AlphaFoldDB" id="A0A2G8TJ85"/>
<dbReference type="GO" id="GO:0019825">
    <property type="term" value="F:oxygen binding"/>
    <property type="evidence" value="ECO:0007669"/>
    <property type="project" value="InterPro"/>
</dbReference>
<keyword evidence="7 24" id="KW-0813">Transport</keyword>
<comment type="cofactor">
    <cofactor evidence="1">
        <name>heme b</name>
        <dbReference type="ChEBI" id="CHEBI:60344"/>
    </cofactor>
</comment>
<dbReference type="InterPro" id="IPR017927">
    <property type="entry name" value="FAD-bd_FR_type"/>
</dbReference>
<evidence type="ECO:0000256" key="13">
    <source>
        <dbReference type="ARBA" id="ARBA00022827"/>
    </source>
</evidence>
<proteinExistence type="inferred from homology"/>
<evidence type="ECO:0000256" key="2">
    <source>
        <dbReference type="ARBA" id="ARBA00001974"/>
    </source>
</evidence>
<sequence>MVSAVARPYIDASVPVLREHGLAITTIFYRNMFAAHPELTNLFNMGNQANGSQQQSLASAVFAYAANIDNAAVLAPVVSRIVHKHASLGITAQHYPIVGRYLLGAIQEVLGEAATPALIAAWDEAYSELAAALIAAENALYAQAGIAPGQLSDMRVIDVINESDDITAFVLAPAGAEAAPAFKPGQYLSVSVTFDDGATQLRQYSLSDAPNGQSLRISVKREREGDATPAGRVSNWLHQHVVTGSILKVTHPFGDFTADTEGAAPIVLMSAGVGITPMISVLNRIARTNPQRHVTFAHAARAGRHHAHRADVAVAKQSMPNLAVATFYETCSPEDDASICAGMMDVSKVPAWAYRDADVYLCGPVAFMQAQWRSLIEAGVPASRLHREVFGPELLNYVD</sequence>
<evidence type="ECO:0000259" key="25">
    <source>
        <dbReference type="PROSITE" id="PS01033"/>
    </source>
</evidence>
<keyword evidence="8" id="KW-0216">Detoxification</keyword>
<dbReference type="PRINTS" id="PR00371">
    <property type="entry name" value="FPNCR"/>
</dbReference>
<evidence type="ECO:0000256" key="15">
    <source>
        <dbReference type="ARBA" id="ARBA00023002"/>
    </source>
</evidence>
<keyword evidence="15" id="KW-0560">Oxidoreductase</keyword>
<dbReference type="InterPro" id="IPR001433">
    <property type="entry name" value="OxRdtase_FAD/NAD-bd"/>
</dbReference>
<dbReference type="GO" id="GO:0071500">
    <property type="term" value="P:cellular response to nitrosative stress"/>
    <property type="evidence" value="ECO:0007669"/>
    <property type="project" value="TreeGrafter"/>
</dbReference>
<dbReference type="Gene3D" id="1.10.490.10">
    <property type="entry name" value="Globins"/>
    <property type="match status" value="1"/>
</dbReference>
<evidence type="ECO:0000256" key="6">
    <source>
        <dbReference type="ARBA" id="ARBA00014637"/>
    </source>
</evidence>
<feature type="domain" description="Globin" evidence="25">
    <location>
        <begin position="1"/>
        <end position="138"/>
    </location>
</feature>
<comment type="function">
    <text evidence="18">Is involved in NO detoxification in an aerobic process, termed nitric oxide dioxygenase (NOD) reaction that utilizes O(2) and NAD(P)H to convert NO to nitrate, which protects the bacterium from various noxious nitrogen compounds. Therefore, plays a central role in the inducible response to nitrosative stress.</text>
</comment>
<evidence type="ECO:0000259" key="26">
    <source>
        <dbReference type="PROSITE" id="PS51384"/>
    </source>
</evidence>
<dbReference type="EMBL" id="PDOC01000002">
    <property type="protein sequence ID" value="PIL46116.1"/>
    <property type="molecule type" value="Genomic_DNA"/>
</dbReference>
<evidence type="ECO:0000256" key="14">
    <source>
        <dbReference type="ARBA" id="ARBA00022857"/>
    </source>
</evidence>
<dbReference type="GO" id="GO:0020037">
    <property type="term" value="F:heme binding"/>
    <property type="evidence" value="ECO:0007669"/>
    <property type="project" value="InterPro"/>
</dbReference>